<keyword evidence="3 9" id="KW-0813">Transport</keyword>
<evidence type="ECO:0000256" key="9">
    <source>
        <dbReference type="RuleBase" id="RU363032"/>
    </source>
</evidence>
<dbReference type="AlphaFoldDB" id="C4L802"/>
<dbReference type="PANTHER" id="PTHR30614">
    <property type="entry name" value="MEMBRANE COMPONENT OF AMINO ACID ABC TRANSPORTER"/>
    <property type="match status" value="1"/>
</dbReference>
<evidence type="ECO:0000256" key="5">
    <source>
        <dbReference type="ARBA" id="ARBA00022692"/>
    </source>
</evidence>
<keyword evidence="4" id="KW-1003">Cell membrane</keyword>
<dbReference type="RefSeq" id="WP_012728400.1">
    <property type="nucleotide sequence ID" value="NC_012691.1"/>
</dbReference>
<dbReference type="eggNOG" id="COG0765">
    <property type="taxonomic scope" value="Bacteria"/>
</dbReference>
<feature type="transmembrane region" description="Helical" evidence="9">
    <location>
        <begin position="63"/>
        <end position="85"/>
    </location>
</feature>
<evidence type="ECO:0000256" key="3">
    <source>
        <dbReference type="ARBA" id="ARBA00022448"/>
    </source>
</evidence>
<dbReference type="HOGENOM" id="CLU_019602_1_1_6"/>
<name>C4L802_TOLAT</name>
<dbReference type="KEGG" id="tau:Tola_0171"/>
<dbReference type="NCBIfam" id="TIGR01726">
    <property type="entry name" value="HEQRo_perm_3TM"/>
    <property type="match status" value="1"/>
</dbReference>
<evidence type="ECO:0000313" key="12">
    <source>
        <dbReference type="Proteomes" id="UP000009073"/>
    </source>
</evidence>
<reference evidence="12" key="1">
    <citation type="submission" date="2009-05" db="EMBL/GenBank/DDBJ databases">
        <title>Complete sequence of Tolumonas auensis DSM 9187.</title>
        <authorList>
            <consortium name="US DOE Joint Genome Institute"/>
            <person name="Lucas S."/>
            <person name="Copeland A."/>
            <person name="Lapidus A."/>
            <person name="Glavina del Rio T."/>
            <person name="Tice H."/>
            <person name="Bruce D."/>
            <person name="Goodwin L."/>
            <person name="Pitluck S."/>
            <person name="Chertkov O."/>
            <person name="Brettin T."/>
            <person name="Detter J.C."/>
            <person name="Han C."/>
            <person name="Larimer F."/>
            <person name="Land M."/>
            <person name="Hauser L."/>
            <person name="Kyrpides N."/>
            <person name="Mikhailova N."/>
            <person name="Spring S."/>
            <person name="Beller H."/>
        </authorList>
    </citation>
    <scope>NUCLEOTIDE SEQUENCE [LARGE SCALE GENOMIC DNA]</scope>
    <source>
        <strain evidence="12">DSM 9187 / TA4</strain>
    </source>
</reference>
<dbReference type="PANTHER" id="PTHR30614:SF0">
    <property type="entry name" value="L-CYSTINE TRANSPORT SYSTEM PERMEASE PROTEIN TCYL"/>
    <property type="match status" value="1"/>
</dbReference>
<dbReference type="InterPro" id="IPR043429">
    <property type="entry name" value="ArtM/GltK/GlnP/TcyL/YhdX-like"/>
</dbReference>
<dbReference type="Pfam" id="PF00528">
    <property type="entry name" value="BPD_transp_1"/>
    <property type="match status" value="1"/>
</dbReference>
<dbReference type="GO" id="GO:0006865">
    <property type="term" value="P:amino acid transport"/>
    <property type="evidence" value="ECO:0007669"/>
    <property type="project" value="UniProtKB-KW"/>
</dbReference>
<accession>C4L802</accession>
<evidence type="ECO:0000256" key="4">
    <source>
        <dbReference type="ARBA" id="ARBA00022475"/>
    </source>
</evidence>
<keyword evidence="8 9" id="KW-0472">Membrane</keyword>
<keyword evidence="7 9" id="KW-1133">Transmembrane helix</keyword>
<dbReference type="PROSITE" id="PS50928">
    <property type="entry name" value="ABC_TM1"/>
    <property type="match status" value="1"/>
</dbReference>
<comment type="subcellular location">
    <subcellularLocation>
        <location evidence="1">Cell inner membrane</location>
        <topology evidence="1">Multi-pass membrane protein</topology>
    </subcellularLocation>
    <subcellularLocation>
        <location evidence="9">Cell membrane</location>
        <topology evidence="9">Multi-pass membrane protein</topology>
    </subcellularLocation>
</comment>
<dbReference type="Proteomes" id="UP000009073">
    <property type="component" value="Chromosome"/>
</dbReference>
<evidence type="ECO:0000256" key="8">
    <source>
        <dbReference type="ARBA" id="ARBA00023136"/>
    </source>
</evidence>
<feature type="transmembrane region" description="Helical" evidence="9">
    <location>
        <begin position="202"/>
        <end position="221"/>
    </location>
</feature>
<keyword evidence="5 9" id="KW-0812">Transmembrane</keyword>
<dbReference type="STRING" id="595494.Tola_0171"/>
<evidence type="ECO:0000313" key="11">
    <source>
        <dbReference type="EMBL" id="ACQ91801.1"/>
    </source>
</evidence>
<dbReference type="GO" id="GO:0022857">
    <property type="term" value="F:transmembrane transporter activity"/>
    <property type="evidence" value="ECO:0007669"/>
    <property type="project" value="InterPro"/>
</dbReference>
<comment type="similarity">
    <text evidence="2">Belongs to the binding-protein-dependent transport system permease family. HisMQ subfamily.</text>
</comment>
<feature type="domain" description="ABC transmembrane type-1" evidence="10">
    <location>
        <begin position="61"/>
        <end position="249"/>
    </location>
</feature>
<keyword evidence="6" id="KW-0029">Amino-acid transport</keyword>
<evidence type="ECO:0000259" key="10">
    <source>
        <dbReference type="PROSITE" id="PS50928"/>
    </source>
</evidence>
<dbReference type="EMBL" id="CP001616">
    <property type="protein sequence ID" value="ACQ91801.1"/>
    <property type="molecule type" value="Genomic_DNA"/>
</dbReference>
<evidence type="ECO:0000256" key="6">
    <source>
        <dbReference type="ARBA" id="ARBA00022970"/>
    </source>
</evidence>
<feature type="transmembrane region" description="Helical" evidence="9">
    <location>
        <begin position="92"/>
        <end position="117"/>
    </location>
</feature>
<protein>
    <submittedName>
        <fullName evidence="11">Polar amino acid ABC transporter, inner membrane subunit</fullName>
    </submittedName>
</protein>
<keyword evidence="12" id="KW-1185">Reference proteome</keyword>
<dbReference type="GO" id="GO:0043190">
    <property type="term" value="C:ATP-binding cassette (ABC) transporter complex"/>
    <property type="evidence" value="ECO:0007669"/>
    <property type="project" value="InterPro"/>
</dbReference>
<organism evidence="11 12">
    <name type="scientific">Tolumonas auensis (strain DSM 9187 / NBRC 110442 / TA 4)</name>
    <dbReference type="NCBI Taxonomy" id="595494"/>
    <lineage>
        <taxon>Bacteria</taxon>
        <taxon>Pseudomonadati</taxon>
        <taxon>Pseudomonadota</taxon>
        <taxon>Gammaproteobacteria</taxon>
        <taxon>Aeromonadales</taxon>
        <taxon>Aeromonadaceae</taxon>
        <taxon>Tolumonas</taxon>
    </lineage>
</organism>
<proteinExistence type="inferred from homology"/>
<feature type="transmembrane region" description="Helical" evidence="9">
    <location>
        <begin position="123"/>
        <end position="144"/>
    </location>
</feature>
<dbReference type="InterPro" id="IPR000515">
    <property type="entry name" value="MetI-like"/>
</dbReference>
<dbReference type="InterPro" id="IPR035906">
    <property type="entry name" value="MetI-like_sf"/>
</dbReference>
<feature type="transmembrane region" description="Helical" evidence="9">
    <location>
        <begin position="227"/>
        <end position="248"/>
    </location>
</feature>
<gene>
    <name evidence="11" type="ordered locus">Tola_0171</name>
</gene>
<dbReference type="CDD" id="cd06261">
    <property type="entry name" value="TM_PBP2"/>
    <property type="match status" value="1"/>
</dbReference>
<feature type="transmembrane region" description="Helical" evidence="9">
    <location>
        <begin position="12"/>
        <end position="31"/>
    </location>
</feature>
<evidence type="ECO:0000256" key="7">
    <source>
        <dbReference type="ARBA" id="ARBA00022989"/>
    </source>
</evidence>
<sequence length="262" mass="29237">MNRNTIMTSKFKWQVTLVWLALMIGFIWFIAKFDLDMAYVWEKLPFLAGLHLSPDGFIQGVPLTIYVCVIAMLASVILGLLAALGRLSLNPLAYGISTFYTSFFRGTPLLLQVLLIYQGLPQIGPIPTAIPSGIIALALCYGAYLSEIFRSAIVAIPRGQWEAAMALGLKKHQTFLKVILPQSMKVAIPPGMAMFIAMLKDSSLVSVMGLWEIMFLAQSYGRSAYRYMEMLITAAVIYWILSFLLELIQARLEKVFHGGKTR</sequence>
<reference evidence="11 12" key="2">
    <citation type="journal article" date="2011" name="Stand. Genomic Sci.">
        <title>Complete genome sequence of Tolumonas auensis type strain (TA 4).</title>
        <authorList>
            <person name="Chertkov O."/>
            <person name="Copeland A."/>
            <person name="Lucas S."/>
            <person name="Lapidus A."/>
            <person name="Berry K.W."/>
            <person name="Detter J.C."/>
            <person name="Del Rio T.G."/>
            <person name="Hammon N."/>
            <person name="Dalin E."/>
            <person name="Tice H."/>
            <person name="Pitluck S."/>
            <person name="Richardson P."/>
            <person name="Bruce D."/>
            <person name="Goodwin L."/>
            <person name="Han C."/>
            <person name="Tapia R."/>
            <person name="Saunders E."/>
            <person name="Schmutz J."/>
            <person name="Brettin T."/>
            <person name="Larimer F."/>
            <person name="Land M."/>
            <person name="Hauser L."/>
            <person name="Spring S."/>
            <person name="Rohde M."/>
            <person name="Kyrpides N.C."/>
            <person name="Ivanova N."/>
            <person name="Goker M."/>
            <person name="Beller H.R."/>
            <person name="Klenk H.P."/>
            <person name="Woyke T."/>
        </authorList>
    </citation>
    <scope>NUCLEOTIDE SEQUENCE [LARGE SCALE GENOMIC DNA]</scope>
    <source>
        <strain evidence="12">DSM 9187 / TA4</strain>
    </source>
</reference>
<dbReference type="SUPFAM" id="SSF161098">
    <property type="entry name" value="MetI-like"/>
    <property type="match status" value="1"/>
</dbReference>
<dbReference type="Gene3D" id="1.10.3720.10">
    <property type="entry name" value="MetI-like"/>
    <property type="match status" value="1"/>
</dbReference>
<evidence type="ECO:0000256" key="2">
    <source>
        <dbReference type="ARBA" id="ARBA00010072"/>
    </source>
</evidence>
<evidence type="ECO:0000256" key="1">
    <source>
        <dbReference type="ARBA" id="ARBA00004429"/>
    </source>
</evidence>
<dbReference type="InterPro" id="IPR010065">
    <property type="entry name" value="AA_ABC_transptr_permease_3TM"/>
</dbReference>